<comment type="caution">
    <text evidence="3">The sequence shown here is derived from an EMBL/GenBank/DDBJ whole genome shotgun (WGS) entry which is preliminary data.</text>
</comment>
<evidence type="ECO:0000313" key="4">
    <source>
        <dbReference type="Proteomes" id="UP000184334"/>
    </source>
</evidence>
<dbReference type="EMBL" id="FQUI01000010">
    <property type="protein sequence ID" value="SHE65516.1"/>
    <property type="molecule type" value="Genomic_DNA"/>
</dbReference>
<dbReference type="RefSeq" id="WP_072863821.1">
    <property type="nucleotide sequence ID" value="NZ_FQUI01000010.1"/>
</dbReference>
<keyword evidence="1" id="KW-0732">Signal</keyword>
<evidence type="ECO:0000256" key="1">
    <source>
        <dbReference type="ARBA" id="ARBA00022729"/>
    </source>
</evidence>
<keyword evidence="3" id="KW-0449">Lipoprotein</keyword>
<dbReference type="STRING" id="1122195.SAMN02745164_00872"/>
<dbReference type="AlphaFoldDB" id="A0A1M4V946"/>
<evidence type="ECO:0000259" key="2">
    <source>
        <dbReference type="Pfam" id="PF02608"/>
    </source>
</evidence>
<keyword evidence="4" id="KW-1185">Reference proteome</keyword>
<dbReference type="GO" id="GO:0005886">
    <property type="term" value="C:plasma membrane"/>
    <property type="evidence" value="ECO:0007669"/>
    <property type="project" value="InterPro"/>
</dbReference>
<dbReference type="Pfam" id="PF02608">
    <property type="entry name" value="Bmp"/>
    <property type="match status" value="1"/>
</dbReference>
<dbReference type="OrthoDB" id="9769871at2"/>
<dbReference type="Gene3D" id="3.40.50.2300">
    <property type="match status" value="2"/>
</dbReference>
<name>A0A1M4V946_MARH1</name>
<dbReference type="Proteomes" id="UP000184334">
    <property type="component" value="Unassembled WGS sequence"/>
</dbReference>
<sequence>MNNIRYDSSKEYRNAKKMGERELLYWQSRGKDGYLPALEEILKDEHIISEVSLGIIEVPIKKVKGTLYRSRKSAFAKNFMPLLEEDTEFAIKWMNLFEAQQEEGIRDAIIAYEYLNKFYVVEGNKRASVLKYLDSPSIMANVKRLVPKYDEMDLNIRIYYEFLEFYDKTKINMIWFKREGGFKELEKILFDYIKKNKENPKEFFRYFEKSIYWNFRKIYHELNGEKLPITTGEAFLYYLKKYGIEKSILDKELKLQVRLIIKELEDIYIEGRKNIFHDVFLSLIKTHSEKHLNIAFLYRNRIEESTWVKSHDIGRKYLEERFKDKVTTFYIENVEKEKSYDVIKELVEQNYDLIITTSFDYMDSTYKAAIEFPNIKFLNCAGYKSYRNLSVYFGRIYQPKFLSGILAGTMTKSNKIGYIAPYPLPLFIRSLNAFALGVKMVNPKAKIIIKWTKEWINKEIEEKTTLELINKGIDILSSNMDTLIPLIIADKYNIYNIGYNIKTDHINPKTYLAAATWNWGPFYEKIIKKLLNDEWVITSTKNREDLRKYWYGMDRKIVRLYKSKSLIPGQTEKLVGIMKHLIKNREFDIFSGPIYDHNNNLIVDKNESIMDEDLLKIDWYLDNVEGELERVIFSTDKQV</sequence>
<dbReference type="PANTHER" id="PTHR43208:SF1">
    <property type="entry name" value="ABC TRANSPORTER SUBSTRATE-BINDING PROTEIN"/>
    <property type="match status" value="1"/>
</dbReference>
<organism evidence="3 4">
    <name type="scientific">Marinitoga hydrogenitolerans (strain DSM 16785 / JCM 12826 / AT1271)</name>
    <dbReference type="NCBI Taxonomy" id="1122195"/>
    <lineage>
        <taxon>Bacteria</taxon>
        <taxon>Thermotogati</taxon>
        <taxon>Thermotogota</taxon>
        <taxon>Thermotogae</taxon>
        <taxon>Petrotogales</taxon>
        <taxon>Petrotogaceae</taxon>
        <taxon>Marinitoga</taxon>
    </lineage>
</organism>
<dbReference type="InterPro" id="IPR052910">
    <property type="entry name" value="ABC-Purine-Binding"/>
</dbReference>
<proteinExistence type="predicted"/>
<accession>A0A1M4V946</accession>
<protein>
    <submittedName>
        <fullName evidence="3">Basic membrane lipoprotein Med, substrate-binding protein (PBP1-ABC) superfamily</fullName>
    </submittedName>
</protein>
<gene>
    <name evidence="3" type="ORF">SAMN02745164_00872</name>
</gene>
<dbReference type="InterPro" id="IPR003760">
    <property type="entry name" value="PnrA-like"/>
</dbReference>
<evidence type="ECO:0000313" key="3">
    <source>
        <dbReference type="EMBL" id="SHE65516.1"/>
    </source>
</evidence>
<dbReference type="PANTHER" id="PTHR43208">
    <property type="entry name" value="ABC TRANSPORTER SUBSTRATE-BINDING PROTEIN"/>
    <property type="match status" value="1"/>
</dbReference>
<reference evidence="3" key="1">
    <citation type="submission" date="2016-11" db="EMBL/GenBank/DDBJ databases">
        <authorList>
            <person name="Varghese N."/>
            <person name="Submissions S."/>
        </authorList>
    </citation>
    <scope>NUCLEOTIDE SEQUENCE [LARGE SCALE GENOMIC DNA]</scope>
    <source>
        <strain evidence="3">DSM 16785</strain>
    </source>
</reference>
<feature type="domain" description="ABC transporter substrate-binding protein PnrA-like" evidence="2">
    <location>
        <begin position="293"/>
        <end position="575"/>
    </location>
</feature>
<dbReference type="CDD" id="cd19963">
    <property type="entry name" value="PBP1_BMP-like"/>
    <property type="match status" value="1"/>
</dbReference>